<keyword evidence="3" id="KW-0732">Signal</keyword>
<dbReference type="OrthoDB" id="8663148at2"/>
<dbReference type="InterPro" id="IPR050490">
    <property type="entry name" value="Bact_solute-bd_prot1"/>
</dbReference>
<dbReference type="Gene3D" id="3.40.190.10">
    <property type="entry name" value="Periplasmic binding protein-like II"/>
    <property type="match status" value="2"/>
</dbReference>
<dbReference type="Proteomes" id="UP000199645">
    <property type="component" value="Unassembled WGS sequence"/>
</dbReference>
<feature type="chain" id="PRO_5011761661" evidence="3">
    <location>
        <begin position="22"/>
        <end position="427"/>
    </location>
</feature>
<dbReference type="EMBL" id="FONV01000004">
    <property type="protein sequence ID" value="SFE94702.1"/>
    <property type="molecule type" value="Genomic_DNA"/>
</dbReference>
<dbReference type="SUPFAM" id="SSF53850">
    <property type="entry name" value="Periplasmic binding protein-like II"/>
    <property type="match status" value="1"/>
</dbReference>
<evidence type="ECO:0000256" key="1">
    <source>
        <dbReference type="ARBA" id="ARBA00008520"/>
    </source>
</evidence>
<dbReference type="STRING" id="35752.SAMN05421541_104627"/>
<evidence type="ECO:0000256" key="3">
    <source>
        <dbReference type="SAM" id="SignalP"/>
    </source>
</evidence>
<gene>
    <name evidence="4" type="ORF">SAMN05421541_104627</name>
</gene>
<sequence>MRIVRAVALTAVAVLATGAGACSGGGDGAGVTVLASWTGGEGAAFRQVLDRFTARTGIRVDYQGTRALNQVLTAEVQKGTPPDIAVLPSPGDLAGYVRRGAVRPLDDVIDTSAQQSHSPQWLRLEQLDSGSGRARYAVAVKTSLKSLIWYDPRRVPDLSRDAAPTWDDLIRLSERLSAGGPVWCMGLGSTPVSGWPGTDWIEDLVLHQAGPEVYQRWAAGRVPWTAPEIQRAWTAWGEVALRPGFVRGGAGGLLFTDFGDAGRGLHADPPGCRLHHQASFVAGDAAGLEFVPFPSARDRAWEVSADLAGLFTDKPEARELIRFLATDEAQSIWPAAGQGSVFSANRGVDQAIYGNPASRRIAQTLTGDATLCFDASDLMPSAMTNAFYRAVLEYVQAPDRLGAVLARLDQARTAIPAGDWLDVPCGA</sequence>
<keyword evidence="2" id="KW-0813">Transport</keyword>
<protein>
    <submittedName>
        <fullName evidence="4">Alpha-glucoside transport system substrate-binding protein</fullName>
    </submittedName>
</protein>
<dbReference type="PROSITE" id="PS51257">
    <property type="entry name" value="PROKAR_LIPOPROTEIN"/>
    <property type="match status" value="1"/>
</dbReference>
<reference evidence="4 5" key="1">
    <citation type="submission" date="2016-10" db="EMBL/GenBank/DDBJ databases">
        <authorList>
            <person name="de Groot N.N."/>
        </authorList>
    </citation>
    <scope>NUCLEOTIDE SEQUENCE [LARGE SCALE GENOMIC DNA]</scope>
    <source>
        <strain evidence="4 5">DSM 43019</strain>
    </source>
</reference>
<comment type="similarity">
    <text evidence="1">Belongs to the bacterial solute-binding protein 1 family.</text>
</comment>
<dbReference type="PANTHER" id="PTHR43649:SF29">
    <property type="entry name" value="OSMOPROTECTIVE COMPOUNDS-BINDING PROTEIN GGTB"/>
    <property type="match status" value="1"/>
</dbReference>
<evidence type="ECO:0000313" key="4">
    <source>
        <dbReference type="EMBL" id="SFE94702.1"/>
    </source>
</evidence>
<dbReference type="InterPro" id="IPR006059">
    <property type="entry name" value="SBP"/>
</dbReference>
<dbReference type="Pfam" id="PF01547">
    <property type="entry name" value="SBP_bac_1"/>
    <property type="match status" value="1"/>
</dbReference>
<proteinExistence type="inferred from homology"/>
<dbReference type="AlphaFoldDB" id="A0A1I2ENT4"/>
<organism evidence="4 5">
    <name type="scientific">Actinoplanes philippinensis</name>
    <dbReference type="NCBI Taxonomy" id="35752"/>
    <lineage>
        <taxon>Bacteria</taxon>
        <taxon>Bacillati</taxon>
        <taxon>Actinomycetota</taxon>
        <taxon>Actinomycetes</taxon>
        <taxon>Micromonosporales</taxon>
        <taxon>Micromonosporaceae</taxon>
        <taxon>Actinoplanes</taxon>
    </lineage>
</organism>
<keyword evidence="5" id="KW-1185">Reference proteome</keyword>
<dbReference type="PANTHER" id="PTHR43649">
    <property type="entry name" value="ARABINOSE-BINDING PROTEIN-RELATED"/>
    <property type="match status" value="1"/>
</dbReference>
<evidence type="ECO:0000256" key="2">
    <source>
        <dbReference type="ARBA" id="ARBA00022448"/>
    </source>
</evidence>
<evidence type="ECO:0000313" key="5">
    <source>
        <dbReference type="Proteomes" id="UP000199645"/>
    </source>
</evidence>
<dbReference type="RefSeq" id="WP_093613572.1">
    <property type="nucleotide sequence ID" value="NZ_BOMT01000096.1"/>
</dbReference>
<feature type="signal peptide" evidence="3">
    <location>
        <begin position="1"/>
        <end position="21"/>
    </location>
</feature>
<name>A0A1I2ENT4_9ACTN</name>
<accession>A0A1I2ENT4</accession>